<dbReference type="InterPro" id="IPR029063">
    <property type="entry name" value="SAM-dependent_MTases_sf"/>
</dbReference>
<accession>A0ABW5AIL3</accession>
<comment type="catalytic activity">
    <reaction evidence="6">
        <text>cytidine(1402) in 16S rRNA + S-adenosyl-L-methionine = N(4)-methylcytidine(1402) in 16S rRNA + S-adenosyl-L-homocysteine + H(+)</text>
        <dbReference type="Rhea" id="RHEA:42928"/>
        <dbReference type="Rhea" id="RHEA-COMP:10286"/>
        <dbReference type="Rhea" id="RHEA-COMP:10287"/>
        <dbReference type="ChEBI" id="CHEBI:15378"/>
        <dbReference type="ChEBI" id="CHEBI:57856"/>
        <dbReference type="ChEBI" id="CHEBI:59789"/>
        <dbReference type="ChEBI" id="CHEBI:74506"/>
        <dbReference type="ChEBI" id="CHEBI:82748"/>
        <dbReference type="EC" id="2.1.1.199"/>
    </reaction>
</comment>
<evidence type="ECO:0000256" key="7">
    <source>
        <dbReference type="SAM" id="MobiDB-lite"/>
    </source>
</evidence>
<dbReference type="Pfam" id="PF01795">
    <property type="entry name" value="Methyltransf_5"/>
    <property type="match status" value="1"/>
</dbReference>
<dbReference type="PIRSF" id="PIRSF004486">
    <property type="entry name" value="MraW"/>
    <property type="match status" value="1"/>
</dbReference>
<reference evidence="9" key="1">
    <citation type="journal article" date="2019" name="Int. J. Syst. Evol. Microbiol.">
        <title>The Global Catalogue of Microorganisms (GCM) 10K type strain sequencing project: providing services to taxonomists for standard genome sequencing and annotation.</title>
        <authorList>
            <consortium name="The Broad Institute Genomics Platform"/>
            <consortium name="The Broad Institute Genome Sequencing Center for Infectious Disease"/>
            <person name="Wu L."/>
            <person name="Ma J."/>
        </authorList>
    </citation>
    <scope>NUCLEOTIDE SEQUENCE [LARGE SCALE GENOMIC DNA]</scope>
    <source>
        <strain evidence="9">CGMCC 1.6774</strain>
    </source>
</reference>
<feature type="binding site" evidence="6">
    <location>
        <begin position="51"/>
        <end position="53"/>
    </location>
    <ligand>
        <name>S-adenosyl-L-methionine</name>
        <dbReference type="ChEBI" id="CHEBI:59789"/>
    </ligand>
</feature>
<protein>
    <recommendedName>
        <fullName evidence="6">Ribosomal RNA small subunit methyltransferase H</fullName>
        <ecNumber evidence="6">2.1.1.199</ecNumber>
    </recommendedName>
    <alternativeName>
        <fullName evidence="6">16S rRNA m(4)C1402 methyltransferase</fullName>
    </alternativeName>
    <alternativeName>
        <fullName evidence="6">rRNA (cytosine-N(4)-)-methyltransferase RsmH</fullName>
    </alternativeName>
</protein>
<dbReference type="Proteomes" id="UP001597314">
    <property type="component" value="Unassembled WGS sequence"/>
</dbReference>
<dbReference type="HAMAP" id="MF_01007">
    <property type="entry name" value="16SrRNA_methyltr_H"/>
    <property type="match status" value="1"/>
</dbReference>
<name>A0ABW5AIL3_9BRAD</name>
<keyword evidence="2 6" id="KW-0698">rRNA processing</keyword>
<proteinExistence type="inferred from homology"/>
<keyword evidence="5 6" id="KW-0949">S-adenosyl-L-methionine</keyword>
<comment type="subcellular location">
    <subcellularLocation>
        <location evidence="6">Cytoplasm</location>
    </subcellularLocation>
</comment>
<evidence type="ECO:0000256" key="6">
    <source>
        <dbReference type="HAMAP-Rule" id="MF_01007"/>
    </source>
</evidence>
<dbReference type="EC" id="2.1.1.199" evidence="6"/>
<dbReference type="InterPro" id="IPR023397">
    <property type="entry name" value="SAM-dep_MeTrfase_MraW_recog"/>
</dbReference>
<keyword evidence="9" id="KW-1185">Reference proteome</keyword>
<dbReference type="Gene3D" id="3.40.50.150">
    <property type="entry name" value="Vaccinia Virus protein VP39"/>
    <property type="match status" value="1"/>
</dbReference>
<dbReference type="SUPFAM" id="SSF53335">
    <property type="entry name" value="S-adenosyl-L-methionine-dependent methyltransferases"/>
    <property type="match status" value="1"/>
</dbReference>
<dbReference type="PANTHER" id="PTHR11265:SF0">
    <property type="entry name" value="12S RRNA N4-METHYLCYTIDINE METHYLTRANSFERASE"/>
    <property type="match status" value="1"/>
</dbReference>
<dbReference type="Gene3D" id="1.10.150.170">
    <property type="entry name" value="Putative methyltransferase TM0872, insert domain"/>
    <property type="match status" value="1"/>
</dbReference>
<gene>
    <name evidence="6 8" type="primary">rsmH</name>
    <name evidence="8" type="ORF">ACFSOX_08795</name>
</gene>
<dbReference type="InterPro" id="IPR002903">
    <property type="entry name" value="RsmH"/>
</dbReference>
<keyword evidence="4 6" id="KW-0808">Transferase</keyword>
<comment type="function">
    <text evidence="6">Specifically methylates the N4 position of cytidine in position 1402 (C1402) of 16S rRNA.</text>
</comment>
<comment type="caution">
    <text evidence="8">The sequence shown here is derived from an EMBL/GenBank/DDBJ whole genome shotgun (WGS) entry which is preliminary data.</text>
</comment>
<evidence type="ECO:0000313" key="9">
    <source>
        <dbReference type="Proteomes" id="UP001597314"/>
    </source>
</evidence>
<evidence type="ECO:0000256" key="2">
    <source>
        <dbReference type="ARBA" id="ARBA00022552"/>
    </source>
</evidence>
<organism evidence="8 9">
    <name type="scientific">Rhodoplanes azumiensis</name>
    <dbReference type="NCBI Taxonomy" id="1897628"/>
    <lineage>
        <taxon>Bacteria</taxon>
        <taxon>Pseudomonadati</taxon>
        <taxon>Pseudomonadota</taxon>
        <taxon>Alphaproteobacteria</taxon>
        <taxon>Hyphomicrobiales</taxon>
        <taxon>Nitrobacteraceae</taxon>
        <taxon>Rhodoplanes</taxon>
    </lineage>
</organism>
<dbReference type="GO" id="GO:0032259">
    <property type="term" value="P:methylation"/>
    <property type="evidence" value="ECO:0007669"/>
    <property type="project" value="UniProtKB-KW"/>
</dbReference>
<evidence type="ECO:0000256" key="1">
    <source>
        <dbReference type="ARBA" id="ARBA00010396"/>
    </source>
</evidence>
<evidence type="ECO:0000313" key="8">
    <source>
        <dbReference type="EMBL" id="MFD2182247.1"/>
    </source>
</evidence>
<evidence type="ECO:0000256" key="5">
    <source>
        <dbReference type="ARBA" id="ARBA00022691"/>
    </source>
</evidence>
<feature type="binding site" evidence="6">
    <location>
        <position position="115"/>
    </location>
    <ligand>
        <name>S-adenosyl-L-methionine</name>
        <dbReference type="ChEBI" id="CHEBI:59789"/>
    </ligand>
</feature>
<sequence>MTAGRDTPGHEARAGVAGGPARHIPVLARPALDLLAVRTDGLYIDGTFGAGGYTRAILDAAPDARVIALDRDRTAVTAGYGLVEAAGGRLTLIESCFSDLGDVTPPGTVAGVVLDIGVSSMQIDDPGRGFSFRFDGPLDMRMGQDGPSAADLVAHACERDLADVIFQLGEERHSRAVARAIVKARAEAPIVTTARLAEIVARVVRHKPGDIHPATRTFQALRMMVNDELGELARALVAAERVLAPGGRLVVVSFHSLEDRLVKTFLAGRAGGAGVSRHLPETVRPEASFTVLTKRPITADDAELAENPRARSAKLRAAERTAAPAWTSAPAGLPPLPTLDAMLRGG</sequence>
<feature type="binding site" evidence="6">
    <location>
        <position position="122"/>
    </location>
    <ligand>
        <name>S-adenosyl-L-methionine</name>
        <dbReference type="ChEBI" id="CHEBI:59789"/>
    </ligand>
</feature>
<dbReference type="RefSeq" id="WP_378477427.1">
    <property type="nucleotide sequence ID" value="NZ_JBHUIW010000007.1"/>
</dbReference>
<feature type="region of interest" description="Disordered" evidence="7">
    <location>
        <begin position="308"/>
        <end position="331"/>
    </location>
</feature>
<feature type="binding site" evidence="6">
    <location>
        <position position="70"/>
    </location>
    <ligand>
        <name>S-adenosyl-L-methionine</name>
        <dbReference type="ChEBI" id="CHEBI:59789"/>
    </ligand>
</feature>
<feature type="binding site" evidence="6">
    <location>
        <position position="97"/>
    </location>
    <ligand>
        <name>S-adenosyl-L-methionine</name>
        <dbReference type="ChEBI" id="CHEBI:59789"/>
    </ligand>
</feature>
<evidence type="ECO:0000256" key="4">
    <source>
        <dbReference type="ARBA" id="ARBA00022679"/>
    </source>
</evidence>
<comment type="similarity">
    <text evidence="1 6">Belongs to the methyltransferase superfamily. RsmH family.</text>
</comment>
<dbReference type="EMBL" id="JBHUIW010000007">
    <property type="protein sequence ID" value="MFD2182247.1"/>
    <property type="molecule type" value="Genomic_DNA"/>
</dbReference>
<dbReference type="SUPFAM" id="SSF81799">
    <property type="entry name" value="Putative methyltransferase TM0872, insert domain"/>
    <property type="match status" value="1"/>
</dbReference>
<evidence type="ECO:0000256" key="3">
    <source>
        <dbReference type="ARBA" id="ARBA00022603"/>
    </source>
</evidence>
<dbReference type="NCBIfam" id="TIGR00006">
    <property type="entry name" value="16S rRNA (cytosine(1402)-N(4))-methyltransferase RsmH"/>
    <property type="match status" value="1"/>
</dbReference>
<dbReference type="PANTHER" id="PTHR11265">
    <property type="entry name" value="S-ADENOSYL-METHYLTRANSFERASE MRAW"/>
    <property type="match status" value="1"/>
</dbReference>
<keyword evidence="3 6" id="KW-0489">Methyltransferase</keyword>
<keyword evidence="6" id="KW-0963">Cytoplasm</keyword>
<dbReference type="GO" id="GO:0008168">
    <property type="term" value="F:methyltransferase activity"/>
    <property type="evidence" value="ECO:0007669"/>
    <property type="project" value="UniProtKB-KW"/>
</dbReference>